<dbReference type="InterPro" id="IPR000120">
    <property type="entry name" value="Amidase"/>
</dbReference>
<dbReference type="InterPro" id="IPR023631">
    <property type="entry name" value="Amidase_dom"/>
</dbReference>
<dbReference type="InterPro" id="IPR020556">
    <property type="entry name" value="Amidase_CS"/>
</dbReference>
<comment type="similarity">
    <text evidence="1">Belongs to the amidase family.</text>
</comment>
<keyword evidence="4" id="KW-1185">Reference proteome</keyword>
<dbReference type="EMBL" id="BAAATD010000001">
    <property type="protein sequence ID" value="GAA2578665.1"/>
    <property type="molecule type" value="Genomic_DNA"/>
</dbReference>
<comment type="caution">
    <text evidence="3">The sequence shown here is derived from an EMBL/GenBank/DDBJ whole genome shotgun (WGS) entry which is preliminary data.</text>
</comment>
<evidence type="ECO:0000313" key="4">
    <source>
        <dbReference type="Proteomes" id="UP001501509"/>
    </source>
</evidence>
<reference evidence="3 4" key="1">
    <citation type="journal article" date="2019" name="Int. J. Syst. Evol. Microbiol.">
        <title>The Global Catalogue of Microorganisms (GCM) 10K type strain sequencing project: providing services to taxonomists for standard genome sequencing and annotation.</title>
        <authorList>
            <consortium name="The Broad Institute Genomics Platform"/>
            <consortium name="The Broad Institute Genome Sequencing Center for Infectious Disease"/>
            <person name="Wu L."/>
            <person name="Ma J."/>
        </authorList>
    </citation>
    <scope>NUCLEOTIDE SEQUENCE [LARGE SCALE GENOMIC DNA]</scope>
    <source>
        <strain evidence="3 4">JCM 6833</strain>
    </source>
</reference>
<dbReference type="Gene3D" id="3.90.1300.10">
    <property type="entry name" value="Amidase signature (AS) domain"/>
    <property type="match status" value="1"/>
</dbReference>
<name>A0ABN3PD41_9ACTN</name>
<evidence type="ECO:0000259" key="2">
    <source>
        <dbReference type="Pfam" id="PF01425"/>
    </source>
</evidence>
<evidence type="ECO:0000256" key="1">
    <source>
        <dbReference type="ARBA" id="ARBA00009199"/>
    </source>
</evidence>
<proteinExistence type="inferred from homology"/>
<organism evidence="3 4">
    <name type="scientific">Actinomadura fulvescens</name>
    <dbReference type="NCBI Taxonomy" id="46160"/>
    <lineage>
        <taxon>Bacteria</taxon>
        <taxon>Bacillati</taxon>
        <taxon>Actinomycetota</taxon>
        <taxon>Actinomycetes</taxon>
        <taxon>Streptosporangiales</taxon>
        <taxon>Thermomonosporaceae</taxon>
        <taxon>Actinomadura</taxon>
    </lineage>
</organism>
<sequence>MSDWVGRTATEIAAAVRAGEVTAAEVVRDHLDTIAALDGELGAFVRVRRERALAEAAEVDARSDRAGLPMAGVPVAIKDNVPVAGEPMRSGSAATPDVPQESDHPVVARLRAAGAVVVGLTNLPELGIYPFTDNAYGVARNPWDPTRTAGGSSGGAAAAVAAGMVPVAHGNDGAGSIRIPAANCGLFGIKPGLGVVPAEIGGDAWDTMSENGPLATTVGDAALMLAVMAGTPALAEVDGPHGVRVALSVKPPAPGVRIRPELRAAVRAAGKALVGLGHHVVRDDPAYPLWAGTAVISRWFALPAVDAGPYLSDPRLETRTRRHVRAGRLISRVRAPQADDRARFREAVAPLFERRDVLVMPTLAQRAPKARQWGSGSWLHSVGSAMTYAPMTAAWNLAGFPAASVPMGVGDSGLPLSVQLVAAPGKEALLLGLAAQLEAALPWQRYAPGYGVTADPALAAERAALAAGDTGHSPDGHDGCGH</sequence>
<gene>
    <name evidence="3" type="ORF">GCM10010411_08980</name>
</gene>
<dbReference type="PROSITE" id="PS00571">
    <property type="entry name" value="AMIDASES"/>
    <property type="match status" value="1"/>
</dbReference>
<dbReference type="PANTHER" id="PTHR11895:SF7">
    <property type="entry name" value="GLUTAMYL-TRNA(GLN) AMIDOTRANSFERASE SUBUNIT A, MITOCHONDRIAL"/>
    <property type="match status" value="1"/>
</dbReference>
<evidence type="ECO:0000313" key="3">
    <source>
        <dbReference type="EMBL" id="GAA2578665.1"/>
    </source>
</evidence>
<dbReference type="SUPFAM" id="SSF75304">
    <property type="entry name" value="Amidase signature (AS) enzymes"/>
    <property type="match status" value="1"/>
</dbReference>
<dbReference type="RefSeq" id="WP_344537895.1">
    <property type="nucleotide sequence ID" value="NZ_BAAATD010000001.1"/>
</dbReference>
<dbReference type="PANTHER" id="PTHR11895">
    <property type="entry name" value="TRANSAMIDASE"/>
    <property type="match status" value="1"/>
</dbReference>
<dbReference type="InterPro" id="IPR036928">
    <property type="entry name" value="AS_sf"/>
</dbReference>
<dbReference type="Proteomes" id="UP001501509">
    <property type="component" value="Unassembled WGS sequence"/>
</dbReference>
<accession>A0ABN3PD41</accession>
<feature type="domain" description="Amidase" evidence="2">
    <location>
        <begin position="25"/>
        <end position="431"/>
    </location>
</feature>
<dbReference type="Pfam" id="PF01425">
    <property type="entry name" value="Amidase"/>
    <property type="match status" value="1"/>
</dbReference>
<protein>
    <submittedName>
        <fullName evidence="3">Amidase</fullName>
    </submittedName>
</protein>